<feature type="region of interest" description="Disordered" evidence="1">
    <location>
        <begin position="58"/>
        <end position="90"/>
    </location>
</feature>
<dbReference type="EMBL" id="BAAAIH010000024">
    <property type="protein sequence ID" value="GAA1279197.1"/>
    <property type="molecule type" value="Genomic_DNA"/>
</dbReference>
<protein>
    <submittedName>
        <fullName evidence="2">Uncharacterized protein</fullName>
    </submittedName>
</protein>
<accession>A0ABP4HSY2</accession>
<evidence type="ECO:0000313" key="2">
    <source>
        <dbReference type="EMBL" id="GAA1279197.1"/>
    </source>
</evidence>
<evidence type="ECO:0000313" key="3">
    <source>
        <dbReference type="Proteomes" id="UP001500282"/>
    </source>
</evidence>
<evidence type="ECO:0000256" key="1">
    <source>
        <dbReference type="SAM" id="MobiDB-lite"/>
    </source>
</evidence>
<sequence length="90" mass="9795">MEGAQALEVATPRVPQLEVFGYDGVDRDRCPYRLHVVIVDPACHARILRPGSDMAIRRLPDPGVPRSPRAYGRREVSGTAGSARVVGSSR</sequence>
<comment type="caution">
    <text evidence="2">The sequence shown here is derived from an EMBL/GenBank/DDBJ whole genome shotgun (WGS) entry which is preliminary data.</text>
</comment>
<gene>
    <name evidence="2" type="ORF">GCM10009579_43360</name>
</gene>
<organism evidence="2 3">
    <name type="scientific">Streptomyces javensis</name>
    <dbReference type="NCBI Taxonomy" id="114698"/>
    <lineage>
        <taxon>Bacteria</taxon>
        <taxon>Bacillati</taxon>
        <taxon>Actinomycetota</taxon>
        <taxon>Actinomycetes</taxon>
        <taxon>Kitasatosporales</taxon>
        <taxon>Streptomycetaceae</taxon>
        <taxon>Streptomyces</taxon>
        <taxon>Streptomyces violaceusniger group</taxon>
    </lineage>
</organism>
<reference evidence="3" key="1">
    <citation type="journal article" date="2019" name="Int. J. Syst. Evol. Microbiol.">
        <title>The Global Catalogue of Microorganisms (GCM) 10K type strain sequencing project: providing services to taxonomists for standard genome sequencing and annotation.</title>
        <authorList>
            <consortium name="The Broad Institute Genomics Platform"/>
            <consortium name="The Broad Institute Genome Sequencing Center for Infectious Disease"/>
            <person name="Wu L."/>
            <person name="Ma J."/>
        </authorList>
    </citation>
    <scope>NUCLEOTIDE SEQUENCE [LARGE SCALE GENOMIC DNA]</scope>
    <source>
        <strain evidence="3">JCM 11448</strain>
    </source>
</reference>
<keyword evidence="3" id="KW-1185">Reference proteome</keyword>
<dbReference type="Proteomes" id="UP001500282">
    <property type="component" value="Unassembled WGS sequence"/>
</dbReference>
<proteinExistence type="predicted"/>
<name>A0ABP4HSY2_9ACTN</name>